<keyword evidence="6" id="KW-1185">Reference proteome</keyword>
<dbReference type="EMBL" id="DS572717">
    <property type="protein sequence ID" value="EGY18685.1"/>
    <property type="molecule type" value="Genomic_DNA"/>
</dbReference>
<dbReference type="GeneID" id="20710674"/>
<dbReference type="eggNOG" id="KOG0653">
    <property type="taxonomic scope" value="Eukaryota"/>
</dbReference>
<keyword evidence="1 2" id="KW-0195">Cyclin</keyword>
<dbReference type="InterPro" id="IPR039361">
    <property type="entry name" value="Cyclin"/>
</dbReference>
<dbReference type="HOGENOM" id="CLU_1066330_0_0_1"/>
<feature type="domain" description="Cyclin-like" evidence="3">
    <location>
        <begin position="124"/>
        <end position="206"/>
    </location>
</feature>
<dbReference type="InterPro" id="IPR004367">
    <property type="entry name" value="Cyclin_C-dom"/>
</dbReference>
<dbReference type="FunCoup" id="G2XFT7">
    <property type="interactions" value="1666"/>
</dbReference>
<dbReference type="KEGG" id="vda:VDAG_09211"/>
<dbReference type="PANTHER" id="PTHR10177">
    <property type="entry name" value="CYCLINS"/>
    <property type="match status" value="1"/>
</dbReference>
<evidence type="ECO:0000259" key="4">
    <source>
        <dbReference type="SMART" id="SM01332"/>
    </source>
</evidence>
<evidence type="ECO:0000313" key="5">
    <source>
        <dbReference type="EMBL" id="EGY18685.1"/>
    </source>
</evidence>
<gene>
    <name evidence="5" type="ORF">VDAG_09211</name>
</gene>
<dbReference type="SMART" id="SM00385">
    <property type="entry name" value="CYCLIN"/>
    <property type="match status" value="2"/>
</dbReference>
<evidence type="ECO:0000259" key="3">
    <source>
        <dbReference type="SMART" id="SM00385"/>
    </source>
</evidence>
<dbReference type="OrthoDB" id="5590282at2759"/>
<dbReference type="Proteomes" id="UP000001611">
    <property type="component" value="Chromosome 4"/>
</dbReference>
<feature type="domain" description="Cyclin C-terminal" evidence="4">
    <location>
        <begin position="80"/>
        <end position="235"/>
    </location>
</feature>
<reference evidence="5 6" key="1">
    <citation type="submission" date="2008-03" db="EMBL/GenBank/DDBJ databases">
        <title>The Genome Sequence of Verticillium dahliae VdLs.17.</title>
        <authorList>
            <consortium name="The Broad Institute Genome Sequencing Platform"/>
            <person name="Ma L.-J.J."/>
            <person name="Klosterman S.J."/>
            <person name="Subbarao K."/>
            <person name="Dobinson K."/>
            <person name="Veronese P."/>
            <person name="Kang S."/>
            <person name="Gold S.E."/>
            <person name="Young S."/>
            <person name="Jaffe D."/>
            <person name="Gnerre S."/>
            <person name="Berlin A."/>
            <person name="Heiman D."/>
            <person name="Hepburn T."/>
            <person name="Sykes S."/>
            <person name="Alvarado L."/>
            <person name="Kodira C.D."/>
            <person name="Lander E."/>
            <person name="Galagan J."/>
            <person name="Nusbaum C."/>
            <person name="Birren B."/>
        </authorList>
    </citation>
    <scope>NUCLEOTIDE SEQUENCE [LARGE SCALE GENOMIC DNA]</scope>
    <source>
        <strain evidence="6">VdLs.17 / ATCC MYA-4575 / FGSC 10137</strain>
    </source>
</reference>
<dbReference type="STRING" id="498257.G2XFT7"/>
<name>G2XFT7_VERDV</name>
<accession>G2XFT7</accession>
<dbReference type="InterPro" id="IPR013763">
    <property type="entry name" value="Cyclin-like_dom"/>
</dbReference>
<dbReference type="Gene3D" id="1.10.472.10">
    <property type="entry name" value="Cyclin-like"/>
    <property type="match status" value="2"/>
</dbReference>
<organism evidence="5 6">
    <name type="scientific">Verticillium dahliae (strain VdLs.17 / ATCC MYA-4575 / FGSC 10137)</name>
    <name type="common">Verticillium wilt</name>
    <dbReference type="NCBI Taxonomy" id="498257"/>
    <lineage>
        <taxon>Eukaryota</taxon>
        <taxon>Fungi</taxon>
        <taxon>Dikarya</taxon>
        <taxon>Ascomycota</taxon>
        <taxon>Pezizomycotina</taxon>
        <taxon>Sordariomycetes</taxon>
        <taxon>Hypocreomycetidae</taxon>
        <taxon>Glomerellales</taxon>
        <taxon>Plectosphaerellaceae</taxon>
        <taxon>Verticillium</taxon>
    </lineage>
</organism>
<evidence type="ECO:0000256" key="2">
    <source>
        <dbReference type="RuleBase" id="RU000383"/>
    </source>
</evidence>
<comment type="similarity">
    <text evidence="2">Belongs to the cyclin family.</text>
</comment>
<evidence type="ECO:0000313" key="6">
    <source>
        <dbReference type="Proteomes" id="UP000001611"/>
    </source>
</evidence>
<dbReference type="InterPro" id="IPR006671">
    <property type="entry name" value="Cyclin_N"/>
</dbReference>
<sequence length="261" mass="29093">MGVLRRNYIVREPAPEFSPKKHRVSNTLKIQAHDHFEFVPETLFLAVNYIDRFLTAQAIRAVDMPLVGAVALLIAAKMEETVYPSLDHFATCTCSDISEADIVQGEKIMLQRLSYELGSPSPSEYIEWTQDGASVDRDTSLLTSYFVEAAIMNHLFIGCPSSFLAAASLNLSLIVLEKGDWTEDLVSSYGFGTAVLTVPSFDIWASCRHALTRHPAVYKKYSSKTFDAVAIKVQGIVQQEKVNTPVDLLPTQNLERQAFWA</sequence>
<dbReference type="OMA" id="PAIDFCK"/>
<dbReference type="InParanoid" id="G2XFT7"/>
<dbReference type="RefSeq" id="XP_009653808.1">
    <property type="nucleotide sequence ID" value="XM_009655513.1"/>
</dbReference>
<dbReference type="Pfam" id="PF00134">
    <property type="entry name" value="Cyclin_N"/>
    <property type="match status" value="1"/>
</dbReference>
<proteinExistence type="inferred from homology"/>
<evidence type="ECO:0000256" key="1">
    <source>
        <dbReference type="ARBA" id="ARBA00023127"/>
    </source>
</evidence>
<dbReference type="SMART" id="SM01332">
    <property type="entry name" value="Cyclin_C"/>
    <property type="match status" value="1"/>
</dbReference>
<dbReference type="Pfam" id="PF02984">
    <property type="entry name" value="Cyclin_C"/>
    <property type="match status" value="1"/>
</dbReference>
<feature type="domain" description="Cyclin-like" evidence="3">
    <location>
        <begin position="27"/>
        <end position="111"/>
    </location>
</feature>
<dbReference type="SUPFAM" id="SSF47954">
    <property type="entry name" value="Cyclin-like"/>
    <property type="match status" value="2"/>
</dbReference>
<dbReference type="InterPro" id="IPR036915">
    <property type="entry name" value="Cyclin-like_sf"/>
</dbReference>
<protein>
    <submittedName>
        <fullName evidence="5">G2/mitotic-specific cyclin cdc13</fullName>
    </submittedName>
</protein>
<dbReference type="AlphaFoldDB" id="G2XFT7"/>